<gene>
    <name evidence="2" type="ORF">A2642_01335</name>
</gene>
<organism evidence="2 3">
    <name type="scientific">Candidatus Nomurabacteria bacterium RIFCSPHIGHO2_01_FULL_39_10</name>
    <dbReference type="NCBI Taxonomy" id="1801733"/>
    <lineage>
        <taxon>Bacteria</taxon>
        <taxon>Candidatus Nomuraibacteriota</taxon>
    </lineage>
</organism>
<sequence>MKNQLAIFENFKIRRHFDEKKEVWYFSVVDIIVALTQSDRPRKYWNDLKNKLKLEGSELSDRIGQLKMMASDGKYYLTDVLDVENILRLVQSIPSPKVEPLKLWLAKVGYERMQEMTDPERSINRARENWQKHGRSQKWIQQRMMGQETRNKLTDYWSEHDVKKGEEFAILTNIIHQEWSDLSVRDHKNKKGLKTQNLRDHMSEAELIFTALAELSTREIAETVQSQGLEENKSPAHRGGQIARDAKKALEAKTGKSVVTGENFLPSKTRIRIKSKKL</sequence>
<accession>A0A1F6V569</accession>
<proteinExistence type="predicted"/>
<dbReference type="Proteomes" id="UP000178700">
    <property type="component" value="Unassembled WGS sequence"/>
</dbReference>
<protein>
    <submittedName>
        <fullName evidence="2">Antirepressor</fullName>
    </submittedName>
</protein>
<name>A0A1F6V569_9BACT</name>
<dbReference type="SMART" id="SM01040">
    <property type="entry name" value="Bro-N"/>
    <property type="match status" value="1"/>
</dbReference>
<evidence type="ECO:0000313" key="3">
    <source>
        <dbReference type="Proteomes" id="UP000178700"/>
    </source>
</evidence>
<evidence type="ECO:0000259" key="1">
    <source>
        <dbReference type="SMART" id="SM01040"/>
    </source>
</evidence>
<dbReference type="InterPro" id="IPR003497">
    <property type="entry name" value="BRO_N_domain"/>
</dbReference>
<feature type="domain" description="Bro-N" evidence="1">
    <location>
        <begin position="12"/>
        <end position="111"/>
    </location>
</feature>
<reference evidence="2 3" key="1">
    <citation type="journal article" date="2016" name="Nat. Commun.">
        <title>Thousands of microbial genomes shed light on interconnected biogeochemical processes in an aquifer system.</title>
        <authorList>
            <person name="Anantharaman K."/>
            <person name="Brown C.T."/>
            <person name="Hug L.A."/>
            <person name="Sharon I."/>
            <person name="Castelle C.J."/>
            <person name="Probst A.J."/>
            <person name="Thomas B.C."/>
            <person name="Singh A."/>
            <person name="Wilkins M.J."/>
            <person name="Karaoz U."/>
            <person name="Brodie E.L."/>
            <person name="Williams K.H."/>
            <person name="Hubbard S.S."/>
            <person name="Banfield J.F."/>
        </authorList>
    </citation>
    <scope>NUCLEOTIDE SEQUENCE [LARGE SCALE GENOMIC DNA]</scope>
</reference>
<evidence type="ECO:0000313" key="2">
    <source>
        <dbReference type="EMBL" id="OGI64911.1"/>
    </source>
</evidence>
<dbReference type="AlphaFoldDB" id="A0A1F6V569"/>
<dbReference type="EMBL" id="MFTJ01000034">
    <property type="protein sequence ID" value="OGI64911.1"/>
    <property type="molecule type" value="Genomic_DNA"/>
</dbReference>
<comment type="caution">
    <text evidence="2">The sequence shown here is derived from an EMBL/GenBank/DDBJ whole genome shotgun (WGS) entry which is preliminary data.</text>
</comment>